<gene>
    <name evidence="1" type="ORF">BO95DRAFT_424180</name>
</gene>
<keyword evidence="2" id="KW-1185">Reference proteome</keyword>
<name>A0ACD1FUL8_9EURO</name>
<sequence>MTSHCLPSDIAAFLFFLSLLVIMDDLSATFAKYRSSLYRFRPRLQLRCLLPVPCRPVQVPGMFTCIPFRLNDDIPESGRLTSLNPLKK</sequence>
<reference evidence="1" key="1">
    <citation type="submission" date="2018-02" db="EMBL/GenBank/DDBJ databases">
        <title>The genomes of Aspergillus section Nigri reveals drivers in fungal speciation.</title>
        <authorList>
            <consortium name="DOE Joint Genome Institute"/>
            <person name="Vesth T.C."/>
            <person name="Nybo J."/>
            <person name="Theobald S."/>
            <person name="Brandl J."/>
            <person name="Frisvad J.C."/>
            <person name="Nielsen K.F."/>
            <person name="Lyhne E.K."/>
            <person name="Kogle M.E."/>
            <person name="Kuo A."/>
            <person name="Riley R."/>
            <person name="Clum A."/>
            <person name="Nolan M."/>
            <person name="Lipzen A."/>
            <person name="Salamov A."/>
            <person name="Henrissat B."/>
            <person name="Wiebenga A."/>
            <person name="De vries R.P."/>
            <person name="Grigoriev I.V."/>
            <person name="Mortensen U.H."/>
            <person name="Andersen M.R."/>
            <person name="Baker S.E."/>
        </authorList>
    </citation>
    <scope>NUCLEOTIDE SEQUENCE</scope>
    <source>
        <strain evidence="1">CBS 621.78</strain>
    </source>
</reference>
<proteinExistence type="predicted"/>
<organism evidence="1 2">
    <name type="scientific">Aspergillus brunneoviolaceus CBS 621.78</name>
    <dbReference type="NCBI Taxonomy" id="1450534"/>
    <lineage>
        <taxon>Eukaryota</taxon>
        <taxon>Fungi</taxon>
        <taxon>Dikarya</taxon>
        <taxon>Ascomycota</taxon>
        <taxon>Pezizomycotina</taxon>
        <taxon>Eurotiomycetes</taxon>
        <taxon>Eurotiomycetidae</taxon>
        <taxon>Eurotiales</taxon>
        <taxon>Aspergillaceae</taxon>
        <taxon>Aspergillus</taxon>
        <taxon>Aspergillus subgen. Circumdati</taxon>
    </lineage>
</organism>
<evidence type="ECO:0000313" key="2">
    <source>
        <dbReference type="Proteomes" id="UP000249057"/>
    </source>
</evidence>
<evidence type="ECO:0000313" key="1">
    <source>
        <dbReference type="EMBL" id="RAH40708.1"/>
    </source>
</evidence>
<accession>A0ACD1FUL8</accession>
<dbReference type="EMBL" id="KZ825402">
    <property type="protein sequence ID" value="RAH40708.1"/>
    <property type="molecule type" value="Genomic_DNA"/>
</dbReference>
<dbReference type="Proteomes" id="UP000249057">
    <property type="component" value="Unassembled WGS sequence"/>
</dbReference>
<protein>
    <submittedName>
        <fullName evidence="1">Uncharacterized protein</fullName>
    </submittedName>
</protein>